<sequence length="43" mass="4739">MRVIEQTVGQFYVPVVLGNNSRAAGPALPLAARRWRSSRPTSE</sequence>
<name>A0ABY9IDY8_9ACTN</name>
<reference evidence="1 2" key="1">
    <citation type="submission" date="2023-03" db="EMBL/GenBank/DDBJ databases">
        <title>Isolation and description of six Streptomyces strains from soil environments, able to metabolize different microbial glucans.</title>
        <authorList>
            <person name="Widen T."/>
            <person name="Larsbrink J."/>
        </authorList>
    </citation>
    <scope>NUCLEOTIDE SEQUENCE [LARGE SCALE GENOMIC DNA]</scope>
    <source>
        <strain evidence="1 2">Mut2</strain>
    </source>
</reference>
<dbReference type="RefSeq" id="WP_306092269.1">
    <property type="nucleotide sequence ID" value="NZ_CP120992.1"/>
</dbReference>
<gene>
    <name evidence="1" type="ORF">P8A22_37380</name>
</gene>
<protein>
    <submittedName>
        <fullName evidence="1">Uncharacterized protein</fullName>
    </submittedName>
</protein>
<accession>A0ABY9IDY8</accession>
<keyword evidence="2" id="KW-1185">Reference proteome</keyword>
<dbReference type="EMBL" id="CP120992">
    <property type="protein sequence ID" value="WLQ45060.1"/>
    <property type="molecule type" value="Genomic_DNA"/>
</dbReference>
<proteinExistence type="predicted"/>
<evidence type="ECO:0000313" key="2">
    <source>
        <dbReference type="Proteomes" id="UP001229952"/>
    </source>
</evidence>
<dbReference type="Proteomes" id="UP001229952">
    <property type="component" value="Chromosome"/>
</dbReference>
<organism evidence="1 2">
    <name type="scientific">Streptomyces laculatispora</name>
    <dbReference type="NCBI Taxonomy" id="887464"/>
    <lineage>
        <taxon>Bacteria</taxon>
        <taxon>Bacillati</taxon>
        <taxon>Actinomycetota</taxon>
        <taxon>Actinomycetes</taxon>
        <taxon>Kitasatosporales</taxon>
        <taxon>Streptomycetaceae</taxon>
        <taxon>Streptomyces</taxon>
    </lineage>
</organism>
<evidence type="ECO:0000313" key="1">
    <source>
        <dbReference type="EMBL" id="WLQ45060.1"/>
    </source>
</evidence>